<dbReference type="PROSITE" id="PS50109">
    <property type="entry name" value="HIS_KIN"/>
    <property type="match status" value="1"/>
</dbReference>
<sequence length="491" mass="53896">MLSLRSNHRPSLFWRTFILLCGLIFFSVVGWLQSFRVLSELPYSQGVAQHIVSTANLTKYALVTADPLFRVDLLKLLAAREGLLLSPRDATDKVVVLSGDGFNGLIEQLVKHQLGQDTILASSVNGVSGLWVSVDIDGDAYWMQTDSGILNPPLGTAWLWWALAACLASLFGATLLTRHVIDPLAKLSQVAAQLGQGKVPDPLPEDAGTAEIQAVNMSFNRMVQDLRRMEADRELLLAGVSHDLRTPITRLRLEVELADLPEDSRTAMVSDLEQMENIVNQFLSYARHSHEEQELVNLGEAVQNAMSNARLASDSTVKITSHIAPNVFIVAHPLELSRAVQNLFTNAMRYGRSEDGILRLHITTGLTDNGKNAMLTVGDEGAGLPEDQRERVMRPFERGESARSGVTGTGLGLAIVDRIVRRSSGSVQLDSMDPHGLLVRVGFPAADPAAIKAKEEKRAREQEKLEKKMLKEFQKNQPAAPADHVDEDPKA</sequence>
<proteinExistence type="predicted"/>
<dbReference type="Pfam" id="PF16524">
    <property type="entry name" value="RisS_PPD"/>
    <property type="match status" value="1"/>
</dbReference>
<dbReference type="InterPro" id="IPR003660">
    <property type="entry name" value="HAMP_dom"/>
</dbReference>
<evidence type="ECO:0000256" key="4">
    <source>
        <dbReference type="ARBA" id="ARBA00022475"/>
    </source>
</evidence>
<evidence type="ECO:0000256" key="12">
    <source>
        <dbReference type="ARBA" id="ARBA00022989"/>
    </source>
</evidence>
<evidence type="ECO:0000256" key="2">
    <source>
        <dbReference type="ARBA" id="ARBA00004429"/>
    </source>
</evidence>
<dbReference type="GO" id="GO:0005524">
    <property type="term" value="F:ATP binding"/>
    <property type="evidence" value="ECO:0007669"/>
    <property type="project" value="UniProtKB-KW"/>
</dbReference>
<feature type="region of interest" description="Disordered" evidence="15">
    <location>
        <begin position="452"/>
        <end position="491"/>
    </location>
</feature>
<dbReference type="GO" id="GO:0000155">
    <property type="term" value="F:phosphorelay sensor kinase activity"/>
    <property type="evidence" value="ECO:0007669"/>
    <property type="project" value="InterPro"/>
</dbReference>
<keyword evidence="11" id="KW-0067">ATP-binding</keyword>
<keyword evidence="4" id="KW-1003">Cell membrane</keyword>
<dbReference type="SMART" id="SM00304">
    <property type="entry name" value="HAMP"/>
    <property type="match status" value="1"/>
</dbReference>
<keyword evidence="14 16" id="KW-0472">Membrane</keyword>
<dbReference type="PRINTS" id="PR00344">
    <property type="entry name" value="BCTRLSENSOR"/>
</dbReference>
<evidence type="ECO:0000256" key="15">
    <source>
        <dbReference type="SAM" id="MobiDB-lite"/>
    </source>
</evidence>
<comment type="subcellular location">
    <subcellularLocation>
        <location evidence="2">Cell inner membrane</location>
        <topology evidence="2">Multi-pass membrane protein</topology>
    </subcellularLocation>
</comment>
<dbReference type="SUPFAM" id="SSF47384">
    <property type="entry name" value="Homodimeric domain of signal transducing histidine kinase"/>
    <property type="match status" value="1"/>
</dbReference>
<dbReference type="PANTHER" id="PTHR44936:SF5">
    <property type="entry name" value="SENSOR HISTIDINE KINASE ENVZ"/>
    <property type="match status" value="1"/>
</dbReference>
<dbReference type="Proteomes" id="UP000005835">
    <property type="component" value="Unassembled WGS sequence"/>
</dbReference>
<dbReference type="Gene3D" id="1.10.287.130">
    <property type="match status" value="1"/>
</dbReference>
<keyword evidence="9" id="KW-0547">Nucleotide-binding</keyword>
<dbReference type="eggNOG" id="COG2205">
    <property type="taxonomic scope" value="Bacteria"/>
</dbReference>
<evidence type="ECO:0000256" key="7">
    <source>
        <dbReference type="ARBA" id="ARBA00022679"/>
    </source>
</evidence>
<dbReference type="PROSITE" id="PS50885">
    <property type="entry name" value="HAMP"/>
    <property type="match status" value="1"/>
</dbReference>
<dbReference type="Gene3D" id="3.30.450.300">
    <property type="entry name" value="Sensor histidine kinase RisS, periplasmic domain"/>
    <property type="match status" value="1"/>
</dbReference>
<organism evidence="19 20">
    <name type="scientific">Sutterella wadsworthensis 2_1_59BFAA</name>
    <dbReference type="NCBI Taxonomy" id="742823"/>
    <lineage>
        <taxon>Bacteria</taxon>
        <taxon>Pseudomonadati</taxon>
        <taxon>Pseudomonadota</taxon>
        <taxon>Betaproteobacteria</taxon>
        <taxon>Burkholderiales</taxon>
        <taxon>Sutterellaceae</taxon>
        <taxon>Sutterella</taxon>
    </lineage>
</organism>
<keyword evidence="12 16" id="KW-1133">Transmembrane helix</keyword>
<evidence type="ECO:0000256" key="13">
    <source>
        <dbReference type="ARBA" id="ARBA00023012"/>
    </source>
</evidence>
<dbReference type="EMBL" id="ADMG01000004">
    <property type="protein sequence ID" value="EKB32317.1"/>
    <property type="molecule type" value="Genomic_DNA"/>
</dbReference>
<dbReference type="InterPro" id="IPR003661">
    <property type="entry name" value="HisK_dim/P_dom"/>
</dbReference>
<dbReference type="SMART" id="SM00387">
    <property type="entry name" value="HATPase_c"/>
    <property type="match status" value="1"/>
</dbReference>
<evidence type="ECO:0000256" key="16">
    <source>
        <dbReference type="SAM" id="Phobius"/>
    </source>
</evidence>
<dbReference type="Pfam" id="PF00512">
    <property type="entry name" value="HisKA"/>
    <property type="match status" value="1"/>
</dbReference>
<dbReference type="InterPro" id="IPR004358">
    <property type="entry name" value="Sig_transdc_His_kin-like_C"/>
</dbReference>
<evidence type="ECO:0000259" key="18">
    <source>
        <dbReference type="PROSITE" id="PS50885"/>
    </source>
</evidence>
<feature type="domain" description="HAMP" evidence="18">
    <location>
        <begin position="178"/>
        <end position="231"/>
    </location>
</feature>
<dbReference type="CDD" id="cd00082">
    <property type="entry name" value="HisKA"/>
    <property type="match status" value="1"/>
</dbReference>
<evidence type="ECO:0000313" key="19">
    <source>
        <dbReference type="EMBL" id="EKB32317.1"/>
    </source>
</evidence>
<evidence type="ECO:0000256" key="10">
    <source>
        <dbReference type="ARBA" id="ARBA00022777"/>
    </source>
</evidence>
<keyword evidence="20" id="KW-1185">Reference proteome</keyword>
<evidence type="ECO:0000256" key="14">
    <source>
        <dbReference type="ARBA" id="ARBA00023136"/>
    </source>
</evidence>
<dbReference type="InterPro" id="IPR003594">
    <property type="entry name" value="HATPase_dom"/>
</dbReference>
<dbReference type="InterPro" id="IPR036097">
    <property type="entry name" value="HisK_dim/P_sf"/>
</dbReference>
<dbReference type="OrthoDB" id="9804645at2"/>
<keyword evidence="13" id="KW-0902">Two-component regulatory system</keyword>
<dbReference type="Pfam" id="PF02518">
    <property type="entry name" value="HATPase_c"/>
    <property type="match status" value="1"/>
</dbReference>
<keyword evidence="5" id="KW-0997">Cell inner membrane</keyword>
<keyword evidence="7" id="KW-0808">Transferase</keyword>
<dbReference type="EC" id="2.7.13.3" evidence="3"/>
<dbReference type="SUPFAM" id="SSF158472">
    <property type="entry name" value="HAMP domain-like"/>
    <property type="match status" value="1"/>
</dbReference>
<dbReference type="RefSeq" id="WP_005433037.1">
    <property type="nucleotide sequence ID" value="NZ_JH815513.1"/>
</dbReference>
<keyword evidence="6" id="KW-0597">Phosphoprotein</keyword>
<dbReference type="InterPro" id="IPR050980">
    <property type="entry name" value="2C_sensor_his_kinase"/>
</dbReference>
<evidence type="ECO:0000256" key="3">
    <source>
        <dbReference type="ARBA" id="ARBA00012438"/>
    </source>
</evidence>
<dbReference type="InterPro" id="IPR032408">
    <property type="entry name" value="RisS_PPD"/>
</dbReference>
<evidence type="ECO:0000256" key="1">
    <source>
        <dbReference type="ARBA" id="ARBA00000085"/>
    </source>
</evidence>
<dbReference type="SUPFAM" id="SSF55874">
    <property type="entry name" value="ATPase domain of HSP90 chaperone/DNA topoisomerase II/histidine kinase"/>
    <property type="match status" value="1"/>
</dbReference>
<keyword evidence="8 16" id="KW-0812">Transmembrane</keyword>
<dbReference type="SMART" id="SM00388">
    <property type="entry name" value="HisKA"/>
    <property type="match status" value="1"/>
</dbReference>
<accession>K1JXD1</accession>
<feature type="domain" description="Histidine kinase" evidence="17">
    <location>
        <begin position="239"/>
        <end position="447"/>
    </location>
</feature>
<dbReference type="PANTHER" id="PTHR44936">
    <property type="entry name" value="SENSOR PROTEIN CREC"/>
    <property type="match status" value="1"/>
</dbReference>
<dbReference type="InterPro" id="IPR036890">
    <property type="entry name" value="HATPase_C_sf"/>
</dbReference>
<reference evidence="19 20" key="1">
    <citation type="submission" date="2012-05" db="EMBL/GenBank/DDBJ databases">
        <title>The Genome Sequence of Sutterella wadsworthensis 2_1_59BFAA.</title>
        <authorList>
            <consortium name="The Broad Institute Genome Sequencing Platform"/>
            <person name="Earl A."/>
            <person name="Ward D."/>
            <person name="Feldgarden M."/>
            <person name="Gevers D."/>
            <person name="Daigneault M."/>
            <person name="Strauss J."/>
            <person name="Allen-Vercoe E."/>
            <person name="Walker B."/>
            <person name="Young S.K."/>
            <person name="Zeng Q."/>
            <person name="Gargeya S."/>
            <person name="Fitzgerald M."/>
            <person name="Haas B."/>
            <person name="Abouelleil A."/>
            <person name="Alvarado L."/>
            <person name="Arachchi H.M."/>
            <person name="Berlin A.M."/>
            <person name="Chapman S.B."/>
            <person name="Goldberg J."/>
            <person name="Griggs A."/>
            <person name="Gujja S."/>
            <person name="Hansen M."/>
            <person name="Howarth C."/>
            <person name="Imamovic A."/>
            <person name="Larimer J."/>
            <person name="McCowen C."/>
            <person name="Montmayeur A."/>
            <person name="Murphy C."/>
            <person name="Neiman D."/>
            <person name="Pearson M."/>
            <person name="Priest M."/>
            <person name="Roberts A."/>
            <person name="Saif S."/>
            <person name="Shea T."/>
            <person name="Sisk P."/>
            <person name="Sykes S."/>
            <person name="Wortman J."/>
            <person name="Nusbaum C."/>
            <person name="Birren B."/>
        </authorList>
    </citation>
    <scope>NUCLEOTIDE SEQUENCE [LARGE SCALE GENOMIC DNA]</scope>
    <source>
        <strain evidence="19 20">2_1_59BFAA</strain>
    </source>
</reference>
<evidence type="ECO:0000313" key="20">
    <source>
        <dbReference type="Proteomes" id="UP000005835"/>
    </source>
</evidence>
<feature type="transmembrane region" description="Helical" evidence="16">
    <location>
        <begin position="12"/>
        <end position="32"/>
    </location>
</feature>
<evidence type="ECO:0000256" key="9">
    <source>
        <dbReference type="ARBA" id="ARBA00022741"/>
    </source>
</evidence>
<dbReference type="Pfam" id="PF00672">
    <property type="entry name" value="HAMP"/>
    <property type="match status" value="1"/>
</dbReference>
<dbReference type="InterPro" id="IPR005467">
    <property type="entry name" value="His_kinase_dom"/>
</dbReference>
<evidence type="ECO:0000256" key="6">
    <source>
        <dbReference type="ARBA" id="ARBA00022553"/>
    </source>
</evidence>
<dbReference type="GO" id="GO:0005886">
    <property type="term" value="C:plasma membrane"/>
    <property type="evidence" value="ECO:0007669"/>
    <property type="project" value="UniProtKB-SubCell"/>
</dbReference>
<comment type="catalytic activity">
    <reaction evidence="1">
        <text>ATP + protein L-histidine = ADP + protein N-phospho-L-histidine.</text>
        <dbReference type="EC" id="2.7.13.3"/>
    </reaction>
</comment>
<evidence type="ECO:0000256" key="5">
    <source>
        <dbReference type="ARBA" id="ARBA00022519"/>
    </source>
</evidence>
<dbReference type="AlphaFoldDB" id="K1JXD1"/>
<dbReference type="STRING" id="742823.HMPREF9465_00085"/>
<keyword evidence="10" id="KW-0418">Kinase</keyword>
<comment type="caution">
    <text evidence="19">The sequence shown here is derived from an EMBL/GenBank/DDBJ whole genome shotgun (WGS) entry which is preliminary data.</text>
</comment>
<dbReference type="HOGENOM" id="CLU_000445_89_27_4"/>
<protein>
    <recommendedName>
        <fullName evidence="3">histidine kinase</fullName>
        <ecNumber evidence="3">2.7.13.3</ecNumber>
    </recommendedName>
</protein>
<evidence type="ECO:0000259" key="17">
    <source>
        <dbReference type="PROSITE" id="PS50109"/>
    </source>
</evidence>
<dbReference type="CDD" id="cd06225">
    <property type="entry name" value="HAMP"/>
    <property type="match status" value="1"/>
</dbReference>
<dbReference type="Gene3D" id="3.30.565.10">
    <property type="entry name" value="Histidine kinase-like ATPase, C-terminal domain"/>
    <property type="match status" value="1"/>
</dbReference>
<name>K1JXD1_9BURK</name>
<dbReference type="PATRIC" id="fig|742823.3.peg.88"/>
<evidence type="ECO:0000256" key="11">
    <source>
        <dbReference type="ARBA" id="ARBA00022840"/>
    </source>
</evidence>
<gene>
    <name evidence="19" type="ORF">HMPREF9465_00085</name>
</gene>
<feature type="compositionally biased region" description="Basic and acidic residues" evidence="15">
    <location>
        <begin position="452"/>
        <end position="474"/>
    </location>
</feature>
<evidence type="ECO:0000256" key="8">
    <source>
        <dbReference type="ARBA" id="ARBA00022692"/>
    </source>
</evidence>
<dbReference type="InterPro" id="IPR038421">
    <property type="entry name" value="RisS_PPD_sf"/>
</dbReference>